<dbReference type="InterPro" id="IPR036188">
    <property type="entry name" value="FAD/NAD-bd_sf"/>
</dbReference>
<dbReference type="PANTHER" id="PTHR46865:SF7">
    <property type="entry name" value="MONOOXYGENASE, PUTATIVE (AFU_ORTHOLOGUE AFUA_8G07040)-RELATED"/>
    <property type="match status" value="1"/>
</dbReference>
<evidence type="ECO:0000256" key="4">
    <source>
        <dbReference type="SAM" id="Phobius"/>
    </source>
</evidence>
<evidence type="ECO:0000256" key="3">
    <source>
        <dbReference type="ARBA" id="ARBA00023002"/>
    </source>
</evidence>
<dbReference type="Gene3D" id="3.50.50.60">
    <property type="entry name" value="FAD/NAD(P)-binding domain"/>
    <property type="match status" value="1"/>
</dbReference>
<keyword evidence="3" id="KW-0560">Oxidoreductase</keyword>
<dbReference type="InterPro" id="IPR002938">
    <property type="entry name" value="FAD-bd"/>
</dbReference>
<accession>A0ABR3YBE1</accession>
<evidence type="ECO:0000313" key="6">
    <source>
        <dbReference type="EMBL" id="KAL1885625.1"/>
    </source>
</evidence>
<keyword evidence="2" id="KW-0274">FAD</keyword>
<name>A0ABR3YBE1_9EURO</name>
<organism evidence="6 7">
    <name type="scientific">Paecilomyces lecythidis</name>
    <dbReference type="NCBI Taxonomy" id="3004212"/>
    <lineage>
        <taxon>Eukaryota</taxon>
        <taxon>Fungi</taxon>
        <taxon>Dikarya</taxon>
        <taxon>Ascomycota</taxon>
        <taxon>Pezizomycotina</taxon>
        <taxon>Eurotiomycetes</taxon>
        <taxon>Eurotiomycetidae</taxon>
        <taxon>Eurotiales</taxon>
        <taxon>Thermoascaceae</taxon>
        <taxon>Paecilomyces</taxon>
    </lineage>
</organism>
<feature type="transmembrane region" description="Helical" evidence="4">
    <location>
        <begin position="382"/>
        <end position="400"/>
    </location>
</feature>
<dbReference type="InterPro" id="IPR051704">
    <property type="entry name" value="FAD_aromatic-hydroxylase"/>
</dbReference>
<keyword evidence="1" id="KW-0285">Flavoprotein</keyword>
<dbReference type="SUPFAM" id="SSF51905">
    <property type="entry name" value="FAD/NAD(P)-binding domain"/>
    <property type="match status" value="1"/>
</dbReference>
<comment type="caution">
    <text evidence="6">The sequence shown here is derived from an EMBL/GenBank/DDBJ whole genome shotgun (WGS) entry which is preliminary data.</text>
</comment>
<sequence>MPQLKILISGAGIAGCASAFWLSRLGHDITVVERFPTLRSTGLQVDLRGHGIEVMKRMGLEQAFRAKSAPENGMEVVDSRGRRWAYFPANRSGKGLQNFTTDWEIMRGDLCQLLHDACAGRVKYVFGKWIESFQESNNDFVEVLFSDGQKDRFDLVIGADGQGSRTRKMMLGPNTPDQITWLGGMYFGYFTIPRQIQEGEEYRATTYMAPGKRFILARRHRPDRMQVYLGCKTNSERLRNARRGDVQEEINAFVEIFRGAGWQTEQFLKALQEDVDDFYCERIGVVKMNPWYQNRVVLVGDAGYCPSSNTGMGTSSAIVGPYILAGEISRMQRGSKAEDHYTKDELLMALKRYDEKFRPFMDAVQKGITEGQDAWDWIARSWFSILIFNIFVAIASFLRINILGRFALREDVGDWSLPDYEEMIKN</sequence>
<dbReference type="PROSITE" id="PS51257">
    <property type="entry name" value="PROKAR_LIPOPROTEIN"/>
    <property type="match status" value="1"/>
</dbReference>
<evidence type="ECO:0000256" key="1">
    <source>
        <dbReference type="ARBA" id="ARBA00022630"/>
    </source>
</evidence>
<keyword evidence="7" id="KW-1185">Reference proteome</keyword>
<keyword evidence="4" id="KW-0812">Transmembrane</keyword>
<dbReference type="Pfam" id="PF01494">
    <property type="entry name" value="FAD_binding_3"/>
    <property type="match status" value="1"/>
</dbReference>
<reference evidence="6 7" key="1">
    <citation type="journal article" date="2024" name="IMA Fungus">
        <title>IMA Genome - F19 : A genome assembly and annotation guide to empower mycologists, including annotated draft genome sequences of Ceratocystis pirilliformis, Diaporthe australafricana, Fusarium ophioides, Paecilomyces lecythidis, and Sporothrix stenoceras.</title>
        <authorList>
            <person name="Aylward J."/>
            <person name="Wilson A.M."/>
            <person name="Visagie C.M."/>
            <person name="Spraker J."/>
            <person name="Barnes I."/>
            <person name="Buitendag C."/>
            <person name="Ceriani C."/>
            <person name="Del Mar Angel L."/>
            <person name="du Plessis D."/>
            <person name="Fuchs T."/>
            <person name="Gasser K."/>
            <person name="Kramer D."/>
            <person name="Li W."/>
            <person name="Munsamy K."/>
            <person name="Piso A."/>
            <person name="Price J.L."/>
            <person name="Sonnekus B."/>
            <person name="Thomas C."/>
            <person name="van der Nest A."/>
            <person name="van Dijk A."/>
            <person name="van Heerden A."/>
            <person name="van Vuuren N."/>
            <person name="Yilmaz N."/>
            <person name="Duong T.A."/>
            <person name="van der Merwe N.A."/>
            <person name="Wingfield M.J."/>
            <person name="Wingfield B.D."/>
        </authorList>
    </citation>
    <scope>NUCLEOTIDE SEQUENCE [LARGE SCALE GENOMIC DNA]</scope>
    <source>
        <strain evidence="6 7">CMW 18167</strain>
    </source>
</reference>
<feature type="domain" description="FAD-binding" evidence="5">
    <location>
        <begin position="5"/>
        <end position="338"/>
    </location>
</feature>
<evidence type="ECO:0000256" key="2">
    <source>
        <dbReference type="ARBA" id="ARBA00022827"/>
    </source>
</evidence>
<dbReference type="PRINTS" id="PR00420">
    <property type="entry name" value="RNGMNOXGNASE"/>
</dbReference>
<dbReference type="Proteomes" id="UP001583193">
    <property type="component" value="Unassembled WGS sequence"/>
</dbReference>
<keyword evidence="4" id="KW-1133">Transmembrane helix</keyword>
<evidence type="ECO:0000313" key="7">
    <source>
        <dbReference type="Proteomes" id="UP001583193"/>
    </source>
</evidence>
<keyword evidence="4" id="KW-0472">Membrane</keyword>
<dbReference type="PANTHER" id="PTHR46865">
    <property type="entry name" value="OXIDOREDUCTASE-RELATED"/>
    <property type="match status" value="1"/>
</dbReference>
<dbReference type="EMBL" id="JAVDPF010000002">
    <property type="protein sequence ID" value="KAL1885625.1"/>
    <property type="molecule type" value="Genomic_DNA"/>
</dbReference>
<gene>
    <name evidence="6" type="ORF">Plec18167_001120</name>
</gene>
<protein>
    <recommendedName>
        <fullName evidence="5">FAD-binding domain-containing protein</fullName>
    </recommendedName>
</protein>
<evidence type="ECO:0000259" key="5">
    <source>
        <dbReference type="Pfam" id="PF01494"/>
    </source>
</evidence>
<proteinExistence type="predicted"/>